<keyword evidence="6 9" id="KW-0482">Metalloprotease</keyword>
<keyword evidence="4" id="KW-0378">Hydrolase</keyword>
<dbReference type="GO" id="GO:0005739">
    <property type="term" value="C:mitochondrion"/>
    <property type="evidence" value="ECO:0007669"/>
    <property type="project" value="TreeGrafter"/>
</dbReference>
<dbReference type="GO" id="GO:0051603">
    <property type="term" value="P:proteolysis involved in protein catabolic process"/>
    <property type="evidence" value="ECO:0007669"/>
    <property type="project" value="TreeGrafter"/>
</dbReference>
<keyword evidence="10" id="KW-1185">Reference proteome</keyword>
<evidence type="ECO:0000256" key="2">
    <source>
        <dbReference type="ARBA" id="ARBA00022670"/>
    </source>
</evidence>
<organism evidence="9 10">
    <name type="scientific">Saccharomyces pastorianus</name>
    <name type="common">Lager yeast</name>
    <name type="synonym">Saccharomyces cerevisiae x Saccharomyces eubayanus</name>
    <dbReference type="NCBI Taxonomy" id="27292"/>
    <lineage>
        <taxon>Eukaryota</taxon>
        <taxon>Fungi</taxon>
        <taxon>Dikarya</taxon>
        <taxon>Ascomycota</taxon>
        <taxon>Saccharomycotina</taxon>
        <taxon>Saccharomycetes</taxon>
        <taxon>Saccharomycetales</taxon>
        <taxon>Saccharomycetaceae</taxon>
        <taxon>Saccharomyces</taxon>
    </lineage>
</organism>
<dbReference type="InterPro" id="IPR001431">
    <property type="entry name" value="Pept_M16_Zn_BS"/>
</dbReference>
<evidence type="ECO:0000259" key="8">
    <source>
        <dbReference type="Pfam" id="PF05193"/>
    </source>
</evidence>
<evidence type="ECO:0000256" key="6">
    <source>
        <dbReference type="ARBA" id="ARBA00023049"/>
    </source>
</evidence>
<keyword evidence="2 9" id="KW-0645">Protease</keyword>
<evidence type="ECO:0000313" key="9">
    <source>
        <dbReference type="EMBL" id="QID86943.1"/>
    </source>
</evidence>
<dbReference type="GO" id="GO:0046872">
    <property type="term" value="F:metal ion binding"/>
    <property type="evidence" value="ECO:0007669"/>
    <property type="project" value="UniProtKB-KW"/>
</dbReference>
<comment type="similarity">
    <text evidence="1">Belongs to the peptidase M16 family.</text>
</comment>
<keyword evidence="5" id="KW-0862">Zinc</keyword>
<dbReference type="PANTHER" id="PTHR43690">
    <property type="entry name" value="NARDILYSIN"/>
    <property type="match status" value="1"/>
</dbReference>
<dbReference type="Gene3D" id="3.30.830.10">
    <property type="entry name" value="Metalloenzyme, LuxS/M16 peptidase-like"/>
    <property type="match status" value="1"/>
</dbReference>
<evidence type="ECO:0000256" key="4">
    <source>
        <dbReference type="ARBA" id="ARBA00022801"/>
    </source>
</evidence>
<dbReference type="PANTHER" id="PTHR43690:SF18">
    <property type="entry name" value="INSULIN-DEGRADING ENZYME-RELATED"/>
    <property type="match status" value="1"/>
</dbReference>
<feature type="domain" description="Peptidase M16 C-terminal" evidence="8">
    <location>
        <begin position="196"/>
        <end position="228"/>
    </location>
</feature>
<evidence type="ECO:0000256" key="3">
    <source>
        <dbReference type="ARBA" id="ARBA00022723"/>
    </source>
</evidence>
<gene>
    <name evidence="9" type="primary">STE23_3</name>
    <name evidence="9" type="ORF">GRS66_009596</name>
</gene>
<evidence type="ECO:0000256" key="5">
    <source>
        <dbReference type="ARBA" id="ARBA00022833"/>
    </source>
</evidence>
<evidence type="ECO:0000259" key="7">
    <source>
        <dbReference type="Pfam" id="PF00675"/>
    </source>
</evidence>
<reference evidence="9 10" key="1">
    <citation type="journal article" date="2019" name="BMC Genomics">
        <title>Chromosome level assembly and comparative genome analysis confirm lager-brewing yeasts originated from a single hybridization.</title>
        <authorList>
            <person name="Salazar A.N."/>
            <person name="Gorter de Vries A.R."/>
            <person name="van den Broek M."/>
            <person name="Brouwers N."/>
            <person name="de la Torre Cortes P."/>
            <person name="Kuijpers N.G.A."/>
            <person name="Daran J.G."/>
            <person name="Abeel T."/>
        </authorList>
    </citation>
    <scope>NUCLEOTIDE SEQUENCE [LARGE SCALE GENOMIC DNA]</scope>
    <source>
        <strain evidence="9 10">CBS 1483</strain>
    </source>
</reference>
<dbReference type="PROSITE" id="PS00143">
    <property type="entry name" value="INSULINASE"/>
    <property type="match status" value="1"/>
</dbReference>
<proteinExistence type="inferred from homology"/>
<evidence type="ECO:0000256" key="1">
    <source>
        <dbReference type="ARBA" id="ARBA00007261"/>
    </source>
</evidence>
<dbReference type="InterPro" id="IPR007863">
    <property type="entry name" value="Peptidase_M16_C"/>
</dbReference>
<dbReference type="Proteomes" id="UP000501346">
    <property type="component" value="Chromosome SeXII"/>
</dbReference>
<protein>
    <submittedName>
        <fullName evidence="9">Metalloprotease</fullName>
    </submittedName>
</protein>
<dbReference type="GO" id="GO:0043171">
    <property type="term" value="P:peptide catabolic process"/>
    <property type="evidence" value="ECO:0007669"/>
    <property type="project" value="TreeGrafter"/>
</dbReference>
<name>A0A6C1EDQ2_SACPS</name>
<dbReference type="EMBL" id="CP049009">
    <property type="protein sequence ID" value="QID86943.1"/>
    <property type="molecule type" value="Genomic_DNA"/>
</dbReference>
<evidence type="ECO:0000313" key="10">
    <source>
        <dbReference type="Proteomes" id="UP000501346"/>
    </source>
</evidence>
<feature type="domain" description="Peptidase M16 N-terminal" evidence="7">
    <location>
        <begin position="33"/>
        <end position="169"/>
    </location>
</feature>
<dbReference type="AlphaFoldDB" id="A0A6C1EDQ2"/>
<dbReference type="GO" id="GO:0004222">
    <property type="term" value="F:metalloendopeptidase activity"/>
    <property type="evidence" value="ECO:0007669"/>
    <property type="project" value="InterPro"/>
</dbReference>
<keyword evidence="3" id="KW-0479">Metal-binding</keyword>
<dbReference type="OrthoDB" id="952271at2759"/>
<accession>A0A6C1EDQ2</accession>
<dbReference type="SUPFAM" id="SSF63411">
    <property type="entry name" value="LuxS/MPP-like metallohydrolase"/>
    <property type="match status" value="1"/>
</dbReference>
<dbReference type="Pfam" id="PF05193">
    <property type="entry name" value="Peptidase_M16_C"/>
    <property type="match status" value="1"/>
</dbReference>
<dbReference type="InterPro" id="IPR011249">
    <property type="entry name" value="Metalloenz_LuxS/M16"/>
</dbReference>
<sequence>MTTNFKTFDLEFLKPDLDDRSYRFIELPNKLKALLIQDPKADKAAASLDVNIGAFEDPENLPGLAHFCEHLLFMGSEKFPDENEYSSYLSKHGGSSNAYTASQNTNYFFEVNHQHLLGALDRFSGFFSCPLFKKESTDKEINAVNSENKKNLQNDIWRIYQLDKSLTNPNHPYHKFSTGNIETLGESPKENGLNIRDELLKFHKDFYSANIMKLCVLGREDLDTLSEWTYICYKDDSNNYQF</sequence>
<dbReference type="InterPro" id="IPR050626">
    <property type="entry name" value="Peptidase_M16"/>
</dbReference>
<dbReference type="InterPro" id="IPR011765">
    <property type="entry name" value="Pept_M16_N"/>
</dbReference>
<dbReference type="FunFam" id="3.30.830.10:FF:000004">
    <property type="entry name" value="Putative insulin-degrading enzyme"/>
    <property type="match status" value="1"/>
</dbReference>
<dbReference type="GO" id="GO:0005829">
    <property type="term" value="C:cytosol"/>
    <property type="evidence" value="ECO:0007669"/>
    <property type="project" value="TreeGrafter"/>
</dbReference>
<dbReference type="Pfam" id="PF00675">
    <property type="entry name" value="Peptidase_M16"/>
    <property type="match status" value="1"/>
</dbReference>